<keyword evidence="12" id="KW-0961">Cell wall biogenesis/degradation</keyword>
<dbReference type="PROSITE" id="PS51762">
    <property type="entry name" value="GH16_2"/>
    <property type="match status" value="1"/>
</dbReference>
<feature type="compositionally biased region" description="Low complexity" evidence="17">
    <location>
        <begin position="315"/>
        <end position="352"/>
    </location>
</feature>
<dbReference type="GO" id="GO:0031505">
    <property type="term" value="P:fungal-type cell wall organization"/>
    <property type="evidence" value="ECO:0007669"/>
    <property type="project" value="TreeGrafter"/>
</dbReference>
<dbReference type="PANTHER" id="PTHR10963:SF27">
    <property type="entry name" value="GLYCOSIDASE-RELATED"/>
    <property type="match status" value="1"/>
</dbReference>
<evidence type="ECO:0000256" key="2">
    <source>
        <dbReference type="ARBA" id="ARBA00004589"/>
    </source>
</evidence>
<dbReference type="PANTHER" id="PTHR10963">
    <property type="entry name" value="GLYCOSYL HYDROLASE-RELATED"/>
    <property type="match status" value="1"/>
</dbReference>
<evidence type="ECO:0000256" key="3">
    <source>
        <dbReference type="ARBA" id="ARBA00022622"/>
    </source>
</evidence>
<evidence type="ECO:0000256" key="16">
    <source>
        <dbReference type="PIRSR" id="PIRSR037299-2"/>
    </source>
</evidence>
<evidence type="ECO:0000256" key="8">
    <source>
        <dbReference type="ARBA" id="ARBA00023136"/>
    </source>
</evidence>
<feature type="disulfide bond" evidence="16">
    <location>
        <begin position="26"/>
        <end position="33"/>
    </location>
</feature>
<feature type="chain" id="PRO_5026894404" description="Crh-like protein" evidence="18">
    <location>
        <begin position="21"/>
        <end position="377"/>
    </location>
</feature>
<evidence type="ECO:0000256" key="10">
    <source>
        <dbReference type="ARBA" id="ARBA00023288"/>
    </source>
</evidence>
<reference evidence="21" key="1">
    <citation type="submission" date="2020-01" db="EMBL/GenBank/DDBJ databases">
        <authorList>
            <consortium name="DOE Joint Genome Institute"/>
            <person name="Haridas S."/>
            <person name="Albert R."/>
            <person name="Binder M."/>
            <person name="Bloem J."/>
            <person name="Labutti K."/>
            <person name="Salamov A."/>
            <person name="Andreopoulos B."/>
            <person name="Baker S.E."/>
            <person name="Barry K."/>
            <person name="Bills G."/>
            <person name="Bluhm B.H."/>
            <person name="Cannon C."/>
            <person name="Castanera R."/>
            <person name="Culley D.E."/>
            <person name="Daum C."/>
            <person name="Ezra D."/>
            <person name="Gonzalez J.B."/>
            <person name="Henrissat B."/>
            <person name="Kuo A."/>
            <person name="Liang C."/>
            <person name="Lipzen A."/>
            <person name="Lutzoni F."/>
            <person name="Magnuson J."/>
            <person name="Mondo S."/>
            <person name="Nolan M."/>
            <person name="Ohm R."/>
            <person name="Pangilinan J."/>
            <person name="Park H.-J."/>
            <person name="Ramirez L."/>
            <person name="Alfaro M."/>
            <person name="Sun H."/>
            <person name="Tritt A."/>
            <person name="Yoshinaga Y."/>
            <person name="Zwiers L.-H."/>
            <person name="Turgeon B.G."/>
            <person name="Goodwin S.B."/>
            <person name="Spatafora J.W."/>
            <person name="Crous P.W."/>
            <person name="Grigoriev I.V."/>
        </authorList>
    </citation>
    <scope>NUCLEOTIDE SEQUENCE</scope>
    <source>
        <strain evidence="21">CBS 342.82</strain>
    </source>
</reference>
<dbReference type="InterPro" id="IPR017168">
    <property type="entry name" value="CHR-like"/>
</dbReference>
<keyword evidence="7 14" id="KW-0378">Hydrolase</keyword>
<feature type="signal peptide" evidence="18">
    <location>
        <begin position="1"/>
        <end position="20"/>
    </location>
</feature>
<dbReference type="GO" id="GO:0005975">
    <property type="term" value="P:carbohydrate metabolic process"/>
    <property type="evidence" value="ECO:0007669"/>
    <property type="project" value="InterPro"/>
</dbReference>
<evidence type="ECO:0000256" key="7">
    <source>
        <dbReference type="ARBA" id="ARBA00022801"/>
    </source>
</evidence>
<dbReference type="Pfam" id="PF00722">
    <property type="entry name" value="Glyco_hydro_16"/>
    <property type="match status" value="1"/>
</dbReference>
<keyword evidence="11" id="KW-0326">Glycosidase</keyword>
<keyword evidence="20" id="KW-1185">Reference proteome</keyword>
<dbReference type="AlphaFoldDB" id="A0A6J3MFG3"/>
<feature type="domain" description="GH16" evidence="19">
    <location>
        <begin position="6"/>
        <end position="247"/>
    </location>
</feature>
<comment type="catalytic activity">
    <reaction evidence="1">
        <text>Random endo-hydrolysis of N-acetyl-beta-D-glucosaminide (1-&gt;4)-beta-linkages in chitin and chitodextrins.</text>
        <dbReference type="EC" id="3.2.1.14"/>
    </reaction>
</comment>
<evidence type="ECO:0000256" key="11">
    <source>
        <dbReference type="ARBA" id="ARBA00023295"/>
    </source>
</evidence>
<feature type="active site" description="Nucleophile" evidence="15">
    <location>
        <position position="119"/>
    </location>
</feature>
<keyword evidence="10" id="KW-0449">Lipoprotein</keyword>
<dbReference type="GO" id="GO:0008843">
    <property type="term" value="F:endochitinase activity"/>
    <property type="evidence" value="ECO:0007669"/>
    <property type="project" value="UniProtKB-EC"/>
</dbReference>
<gene>
    <name evidence="21" type="ORF">K489DRAFT_377017</name>
</gene>
<evidence type="ECO:0000256" key="12">
    <source>
        <dbReference type="ARBA" id="ARBA00023316"/>
    </source>
</evidence>
<dbReference type="GO" id="GO:0098552">
    <property type="term" value="C:side of membrane"/>
    <property type="evidence" value="ECO:0007669"/>
    <property type="project" value="UniProtKB-KW"/>
</dbReference>
<evidence type="ECO:0000256" key="6">
    <source>
        <dbReference type="ARBA" id="ARBA00022729"/>
    </source>
</evidence>
<dbReference type="OrthoDB" id="4781at2759"/>
<protein>
    <recommendedName>
        <fullName evidence="14">Crh-like protein</fullName>
        <ecNumber evidence="14">3.2.-.-</ecNumber>
    </recommendedName>
</protein>
<proteinExistence type="inferred from homology"/>
<dbReference type="GeneID" id="54361860"/>
<keyword evidence="8 14" id="KW-0472">Membrane</keyword>
<dbReference type="PIRSF" id="PIRSF037299">
    <property type="entry name" value="Glycosidase_CRH1_prd"/>
    <property type="match status" value="1"/>
</dbReference>
<keyword evidence="4" id="KW-0328">Glycosyltransferase</keyword>
<dbReference type="EC" id="3.2.-.-" evidence="14"/>
<evidence type="ECO:0000256" key="1">
    <source>
        <dbReference type="ARBA" id="ARBA00000822"/>
    </source>
</evidence>
<evidence type="ECO:0000256" key="9">
    <source>
        <dbReference type="ARBA" id="ARBA00023180"/>
    </source>
</evidence>
<dbReference type="Proteomes" id="UP000504637">
    <property type="component" value="Unplaced"/>
</dbReference>
<dbReference type="CDD" id="cd02183">
    <property type="entry name" value="GH16_fungal_CRH1_transglycosylase"/>
    <property type="match status" value="1"/>
</dbReference>
<comment type="subcellular location">
    <subcellularLocation>
        <location evidence="2">Membrane</location>
        <topology evidence="2">Lipid-anchor</topology>
        <topology evidence="2">GPI-anchor</topology>
    </subcellularLocation>
</comment>
<feature type="region of interest" description="Disordered" evidence="17">
    <location>
        <begin position="266"/>
        <end position="291"/>
    </location>
</feature>
<dbReference type="RefSeq" id="XP_033463619.1">
    <property type="nucleotide sequence ID" value="XM_033604060.1"/>
</dbReference>
<evidence type="ECO:0000313" key="20">
    <source>
        <dbReference type="Proteomes" id="UP000504637"/>
    </source>
</evidence>
<dbReference type="InterPro" id="IPR050546">
    <property type="entry name" value="Glycosyl_Hydrlase_16"/>
</dbReference>
<dbReference type="InterPro" id="IPR000757">
    <property type="entry name" value="Beta-glucanase-like"/>
</dbReference>
<comment type="similarity">
    <text evidence="13">Belongs to the glycosyl hydrolase 16 family. CRH1 subfamily.</text>
</comment>
<evidence type="ECO:0000259" key="19">
    <source>
        <dbReference type="PROSITE" id="PS51762"/>
    </source>
</evidence>
<name>A0A6J3MFG3_9PEZI</name>
<keyword evidence="6 18" id="KW-0732">Signal</keyword>
<feature type="active site" description="Proton donor" evidence="15">
    <location>
        <position position="123"/>
    </location>
</feature>
<reference evidence="21" key="2">
    <citation type="submission" date="2020-04" db="EMBL/GenBank/DDBJ databases">
        <authorList>
            <consortium name="NCBI Genome Project"/>
        </authorList>
    </citation>
    <scope>NUCLEOTIDE SEQUENCE</scope>
    <source>
        <strain evidence="21">CBS 342.82</strain>
    </source>
</reference>
<dbReference type="SUPFAM" id="SSF49899">
    <property type="entry name" value="Concanavalin A-like lectins/glucanases"/>
    <property type="match status" value="1"/>
</dbReference>
<organism evidence="21">
    <name type="scientific">Dissoconium aciculare CBS 342.82</name>
    <dbReference type="NCBI Taxonomy" id="1314786"/>
    <lineage>
        <taxon>Eukaryota</taxon>
        <taxon>Fungi</taxon>
        <taxon>Dikarya</taxon>
        <taxon>Ascomycota</taxon>
        <taxon>Pezizomycotina</taxon>
        <taxon>Dothideomycetes</taxon>
        <taxon>Dothideomycetidae</taxon>
        <taxon>Mycosphaerellales</taxon>
        <taxon>Dissoconiaceae</taxon>
        <taxon>Dissoconium</taxon>
    </lineage>
</organism>
<evidence type="ECO:0000313" key="21">
    <source>
        <dbReference type="RefSeq" id="XP_033463619.1"/>
    </source>
</evidence>
<dbReference type="InterPro" id="IPR013320">
    <property type="entry name" value="ConA-like_dom_sf"/>
</dbReference>
<accession>A0A6J3MFG3</accession>
<keyword evidence="16" id="KW-1015">Disulfide bond</keyword>
<evidence type="ECO:0000256" key="13">
    <source>
        <dbReference type="ARBA" id="ARBA00038074"/>
    </source>
</evidence>
<dbReference type="Gene3D" id="2.60.120.200">
    <property type="match status" value="1"/>
</dbReference>
<evidence type="ECO:0000256" key="5">
    <source>
        <dbReference type="ARBA" id="ARBA00022679"/>
    </source>
</evidence>
<keyword evidence="5" id="KW-0808">Transferase</keyword>
<sequence length="377" mass="39604">MRFTSTSAAILATSLQVAMAQTFTDCNPLEKTCPADPGLKSSTFNTDFTKGNASWSGAAYTTIGYGSNGAEFKIDQNKQAPTVQTDFYFLFGRVDVTMRASPGTGIISSVVLLSDVLDEVDWEFVGGDSAQVQSNFFGKGNTTSYDRVKYIPVSNPQENFHTYTFDWTKDRLQYLIDGNVVRTIQANEALTNYGHNYPQTPMRLKLGSWCGGCDGSPQGTIEWAGGKTTFDGAPFNMYVKSVSIQSYNPADNYVYSDNSGSWQSIKINGGSSSSDNGSKSSDSTTTATTTKPTTTAVVAPISNTAVVAPPTVTGASNSTSSNSTAAQPTGIKTTTAATNATKTTTSTGPAAATGAASTISTLTGASLLSIALAVFML</sequence>
<evidence type="ECO:0000256" key="15">
    <source>
        <dbReference type="PIRSR" id="PIRSR037299-1"/>
    </source>
</evidence>
<keyword evidence="3" id="KW-0336">GPI-anchor</keyword>
<evidence type="ECO:0000256" key="4">
    <source>
        <dbReference type="ARBA" id="ARBA00022676"/>
    </source>
</evidence>
<reference evidence="21" key="3">
    <citation type="submission" date="2025-08" db="UniProtKB">
        <authorList>
            <consortium name="RefSeq"/>
        </authorList>
    </citation>
    <scope>IDENTIFICATION</scope>
    <source>
        <strain evidence="21">CBS 342.82</strain>
    </source>
</reference>
<feature type="region of interest" description="Disordered" evidence="17">
    <location>
        <begin position="310"/>
        <end position="352"/>
    </location>
</feature>
<evidence type="ECO:0000256" key="17">
    <source>
        <dbReference type="SAM" id="MobiDB-lite"/>
    </source>
</evidence>
<dbReference type="GO" id="GO:0009277">
    <property type="term" value="C:fungal-type cell wall"/>
    <property type="evidence" value="ECO:0007669"/>
    <property type="project" value="TreeGrafter"/>
</dbReference>
<evidence type="ECO:0000256" key="18">
    <source>
        <dbReference type="SAM" id="SignalP"/>
    </source>
</evidence>
<evidence type="ECO:0000256" key="14">
    <source>
        <dbReference type="PIRNR" id="PIRNR037299"/>
    </source>
</evidence>
<dbReference type="GO" id="GO:0016757">
    <property type="term" value="F:glycosyltransferase activity"/>
    <property type="evidence" value="ECO:0007669"/>
    <property type="project" value="UniProtKB-KW"/>
</dbReference>
<keyword evidence="9" id="KW-0325">Glycoprotein</keyword>